<dbReference type="AlphaFoldDB" id="A0A7V1LZP8"/>
<dbReference type="InterPro" id="IPR027417">
    <property type="entry name" value="P-loop_NTPase"/>
</dbReference>
<organism evidence="2">
    <name type="scientific">Caldithrix abyssi</name>
    <dbReference type="NCBI Taxonomy" id="187145"/>
    <lineage>
        <taxon>Bacteria</taxon>
        <taxon>Pseudomonadati</taxon>
        <taxon>Calditrichota</taxon>
        <taxon>Calditrichia</taxon>
        <taxon>Calditrichales</taxon>
        <taxon>Calditrichaceae</taxon>
        <taxon>Caldithrix</taxon>
    </lineage>
</organism>
<protein>
    <submittedName>
        <fullName evidence="2">ParA family protein</fullName>
    </submittedName>
</protein>
<dbReference type="FunFam" id="3.40.50.300:FF:000285">
    <property type="entry name" value="Sporulation initiation inhibitor Soj"/>
    <property type="match status" value="1"/>
</dbReference>
<dbReference type="InterPro" id="IPR050678">
    <property type="entry name" value="DNA_Partitioning_ATPase"/>
</dbReference>
<dbReference type="Proteomes" id="UP000886005">
    <property type="component" value="Unassembled WGS sequence"/>
</dbReference>
<dbReference type="PANTHER" id="PTHR13696:SF52">
    <property type="entry name" value="PARA FAMILY PROTEIN CT_582"/>
    <property type="match status" value="1"/>
</dbReference>
<accession>A0A7V1LZP8</accession>
<comment type="caution">
    <text evidence="2">The sequence shown here is derived from an EMBL/GenBank/DDBJ whole genome shotgun (WGS) entry which is preliminary data.</text>
</comment>
<dbReference type="Gene3D" id="3.40.50.300">
    <property type="entry name" value="P-loop containing nucleotide triphosphate hydrolases"/>
    <property type="match status" value="1"/>
</dbReference>
<sequence>MGKIIAVASQKGGVGKTTTTINLGVSLAIFNKKVLIIDLDPQGSIAETFHLGPFEIEHGLFDVFKDKIPLASAIVDIGLENYEIVASNIQNEEDEVELYTYAFNLKLLREVLKPYKDIYDYILMDCPPNLGTLTMNGLVAADSVIIPVQCEYYSLKSLGKFLQSIRNIAKKYNPQLKIEGILITLFDKRLKKSKEIAEELKRSFKNLVFNVKIPRNSRVAEAPAYGKPVALLDINSPGAIAYLELAEYLISK</sequence>
<dbReference type="EMBL" id="DRLD01000215">
    <property type="protein sequence ID" value="HED10574.1"/>
    <property type="molecule type" value="Genomic_DNA"/>
</dbReference>
<gene>
    <name evidence="2" type="ORF">ENJ10_07780</name>
</gene>
<dbReference type="SUPFAM" id="SSF52540">
    <property type="entry name" value="P-loop containing nucleoside triphosphate hydrolases"/>
    <property type="match status" value="1"/>
</dbReference>
<proteinExistence type="predicted"/>
<evidence type="ECO:0000259" key="1">
    <source>
        <dbReference type="Pfam" id="PF13614"/>
    </source>
</evidence>
<dbReference type="Pfam" id="PF13614">
    <property type="entry name" value="AAA_31"/>
    <property type="match status" value="1"/>
</dbReference>
<dbReference type="InterPro" id="IPR025669">
    <property type="entry name" value="AAA_dom"/>
</dbReference>
<feature type="domain" description="AAA" evidence="1">
    <location>
        <begin position="3"/>
        <end position="178"/>
    </location>
</feature>
<dbReference type="CDD" id="cd02042">
    <property type="entry name" value="ParAB_family"/>
    <property type="match status" value="1"/>
</dbReference>
<name>A0A7V1LZP8_CALAY</name>
<reference evidence="2" key="1">
    <citation type="journal article" date="2020" name="mSystems">
        <title>Genome- and Community-Level Interaction Insights into Carbon Utilization and Element Cycling Functions of Hydrothermarchaeota in Hydrothermal Sediment.</title>
        <authorList>
            <person name="Zhou Z."/>
            <person name="Liu Y."/>
            <person name="Xu W."/>
            <person name="Pan J."/>
            <person name="Luo Z.H."/>
            <person name="Li M."/>
        </authorList>
    </citation>
    <scope>NUCLEOTIDE SEQUENCE [LARGE SCALE GENOMIC DNA]</scope>
    <source>
        <strain evidence="2">HyVt-456</strain>
    </source>
</reference>
<dbReference type="PANTHER" id="PTHR13696">
    <property type="entry name" value="P-LOOP CONTAINING NUCLEOSIDE TRIPHOSPHATE HYDROLASE"/>
    <property type="match status" value="1"/>
</dbReference>
<evidence type="ECO:0000313" key="2">
    <source>
        <dbReference type="EMBL" id="HED10574.1"/>
    </source>
</evidence>